<dbReference type="InterPro" id="IPR046341">
    <property type="entry name" value="SET_dom_sf"/>
</dbReference>
<evidence type="ECO:0000313" key="2">
    <source>
        <dbReference type="Proteomes" id="UP000275652"/>
    </source>
</evidence>
<accession>A0A9X8HA76</accession>
<dbReference type="AlphaFoldDB" id="A0A9X8HA76"/>
<organism evidence="1 2">
    <name type="scientific">Aphanomyces astaci</name>
    <name type="common">Crayfish plague agent</name>
    <dbReference type="NCBI Taxonomy" id="112090"/>
    <lineage>
        <taxon>Eukaryota</taxon>
        <taxon>Sar</taxon>
        <taxon>Stramenopiles</taxon>
        <taxon>Oomycota</taxon>
        <taxon>Saprolegniomycetes</taxon>
        <taxon>Saprolegniales</taxon>
        <taxon>Verrucalvaceae</taxon>
        <taxon>Aphanomyces</taxon>
    </lineage>
</organism>
<name>A0A9X8HA76_APHAT</name>
<evidence type="ECO:0000313" key="1">
    <source>
        <dbReference type="EMBL" id="RLO06190.1"/>
    </source>
</evidence>
<dbReference type="EMBL" id="QUTI01025504">
    <property type="protein sequence ID" value="RLO06190.1"/>
    <property type="molecule type" value="Genomic_DNA"/>
</dbReference>
<gene>
    <name evidence="1" type="ORF">DYB28_001573</name>
</gene>
<dbReference type="Proteomes" id="UP000275652">
    <property type="component" value="Unassembled WGS sequence"/>
</dbReference>
<dbReference type="SUPFAM" id="SSF82199">
    <property type="entry name" value="SET domain"/>
    <property type="match status" value="1"/>
</dbReference>
<dbReference type="Gene3D" id="2.170.270.10">
    <property type="entry name" value="SET domain"/>
    <property type="match status" value="1"/>
</dbReference>
<protein>
    <submittedName>
        <fullName evidence="1">Uncharacterized protein</fullName>
    </submittedName>
</protein>
<comment type="caution">
    <text evidence="1">The sequence shown here is derived from an EMBL/GenBank/DDBJ whole genome shotgun (WGS) entry which is preliminary data.</text>
</comment>
<sequence>MGRPTIDEELEIVKSLKAKLTTIDNVVQDTRSGISTVYKWIKEEEEDLERHVHNGFENRVRVVSGLLNLDQVSEATVNASLELFVTEHKGIGLRALETIHPGQFMPDYVGEILGKHEFQARFICMSARENKTKVRYDAQIQIIDAWAVQAGRADAVVSNDAKSTLDMRKFGYDNFTSYSISSG</sequence>
<proteinExistence type="predicted"/>
<reference evidence="1 2" key="1">
    <citation type="journal article" date="2018" name="J. Invertebr. Pathol.">
        <title>New genotyping method for the causative agent of crayfish plague (Aphanomyces astaci) based on whole genome data.</title>
        <authorList>
            <person name="Minardi D."/>
            <person name="Studholme D.J."/>
            <person name="van der Giezen M."/>
            <person name="Pretto T."/>
            <person name="Oidtmann B."/>
        </authorList>
    </citation>
    <scope>NUCLEOTIDE SEQUENCE [LARGE SCALE GENOMIC DNA]</scope>
    <source>
        <strain evidence="1 2">KB13</strain>
    </source>
</reference>